<feature type="compositionally biased region" description="Basic and acidic residues" evidence="1">
    <location>
        <begin position="32"/>
        <end position="46"/>
    </location>
</feature>
<feature type="compositionally biased region" description="Polar residues" evidence="1">
    <location>
        <begin position="1"/>
        <end position="13"/>
    </location>
</feature>
<feature type="region of interest" description="Disordered" evidence="1">
    <location>
        <begin position="1"/>
        <end position="78"/>
    </location>
</feature>
<protein>
    <submittedName>
        <fullName evidence="2">Uncharacterized protein</fullName>
    </submittedName>
</protein>
<dbReference type="RefSeq" id="WP_152756427.1">
    <property type="nucleotide sequence ID" value="NZ_WHNP01000005.1"/>
</dbReference>
<organism evidence="2 3">
    <name type="scientific">Paraburkholderia franconis</name>
    <dbReference type="NCBI Taxonomy" id="2654983"/>
    <lineage>
        <taxon>Bacteria</taxon>
        <taxon>Pseudomonadati</taxon>
        <taxon>Pseudomonadota</taxon>
        <taxon>Betaproteobacteria</taxon>
        <taxon>Burkholderiales</taxon>
        <taxon>Burkholderiaceae</taxon>
        <taxon>Paraburkholderia</taxon>
    </lineage>
</organism>
<evidence type="ECO:0000256" key="1">
    <source>
        <dbReference type="SAM" id="MobiDB-lite"/>
    </source>
</evidence>
<sequence length="270" mass="29395">MKVNAQSNPSWVDQPQPEEPDNAPDTHTQVAGRKEAPARHAARESPHTGTLPVPARKKSDAPTGKAAVTEAKSDPLDKEIETVATDAVVAEDMTEALDEYNAALQSIVDDIQNNRDITDDVIKLAGAANRMMEIYTADSPSPEQKEKIGRVKRAIENAAPGDSLDSIGKKSNVNLSRVAHHSAADNEIKYGKLASTYPRAVIFDWARFHNSNLLKGTWLGRLLQRPDWAGLSQLGPYTRPGLLLATRGAARRQEVTSQKGSIRFSVGWTS</sequence>
<reference evidence="2 3" key="1">
    <citation type="submission" date="2019-10" db="EMBL/GenBank/DDBJ databases">
        <title>Paraburkholderia sp. isolated from nodules of Mimosa pudica from Brazilian Atlantic Forest soils.</title>
        <authorList>
            <person name="Paulitsch F."/>
            <person name="Hungria M."/>
            <person name="Dall'Agnol R."/>
        </authorList>
    </citation>
    <scope>NUCLEOTIDE SEQUENCE [LARGE SCALE GENOMIC DNA]</scope>
    <source>
        <strain evidence="2 3">CNPSo 3157</strain>
    </source>
</reference>
<evidence type="ECO:0000313" key="2">
    <source>
        <dbReference type="EMBL" id="MPW16743.1"/>
    </source>
</evidence>
<accession>A0A7X1N7E3</accession>
<keyword evidence="3" id="KW-1185">Reference proteome</keyword>
<dbReference type="AlphaFoldDB" id="A0A7X1N7E3"/>
<proteinExistence type="predicted"/>
<gene>
    <name evidence="2" type="ORF">GCT13_07280</name>
</gene>
<comment type="caution">
    <text evidence="2">The sequence shown here is derived from an EMBL/GenBank/DDBJ whole genome shotgun (WGS) entry which is preliminary data.</text>
</comment>
<name>A0A7X1N7E3_9BURK</name>
<dbReference type="Proteomes" id="UP000484381">
    <property type="component" value="Unassembled WGS sequence"/>
</dbReference>
<evidence type="ECO:0000313" key="3">
    <source>
        <dbReference type="Proteomes" id="UP000484381"/>
    </source>
</evidence>
<dbReference type="EMBL" id="WHNP01000005">
    <property type="protein sequence ID" value="MPW16743.1"/>
    <property type="molecule type" value="Genomic_DNA"/>
</dbReference>